<name>A0AAE3LE70_9RALS</name>
<comment type="caution">
    <text evidence="1">The sequence shown here is derived from an EMBL/GenBank/DDBJ whole genome shotgun (WGS) entry which is preliminary data.</text>
</comment>
<evidence type="ECO:0000313" key="2">
    <source>
        <dbReference type="Proteomes" id="UP001164374"/>
    </source>
</evidence>
<proteinExistence type="predicted"/>
<protein>
    <submittedName>
        <fullName evidence="1">Uncharacterized protein</fullName>
    </submittedName>
</protein>
<evidence type="ECO:0000313" key="1">
    <source>
        <dbReference type="EMBL" id="MCT7318122.1"/>
    </source>
</evidence>
<gene>
    <name evidence="1" type="ORF">N5I87_19075</name>
</gene>
<dbReference type="Proteomes" id="UP001164374">
    <property type="component" value="Unassembled WGS sequence"/>
</dbReference>
<organism evidence="1 2">
    <name type="scientific">Ralstonia mojiangensis</name>
    <dbReference type="NCBI Taxonomy" id="2953895"/>
    <lineage>
        <taxon>Bacteria</taxon>
        <taxon>Pseudomonadati</taxon>
        <taxon>Pseudomonadota</taxon>
        <taxon>Betaproteobacteria</taxon>
        <taxon>Burkholderiales</taxon>
        <taxon>Burkholderiaceae</taxon>
        <taxon>Ralstonia</taxon>
    </lineage>
</organism>
<dbReference type="EMBL" id="JAOCQJ010000005">
    <property type="protein sequence ID" value="MCT7318122.1"/>
    <property type="molecule type" value="Genomic_DNA"/>
</dbReference>
<reference evidence="1" key="1">
    <citation type="journal article" date="2023" name="Front. Microbiol.">
        <title>Ralstonia chuxiongensis sp. nov., Ralstonia mojiangensis sp. nov., and Ralstonia soli sp. nov., isolated from tobacco fields, are three novel species in the family Burkholderiaceae.</title>
        <authorList>
            <person name="Lu C.H."/>
            <person name="Zhang Y.Y."/>
            <person name="Jiang N."/>
            <person name="Chen W."/>
            <person name="Shao X."/>
            <person name="Zhao Z.M."/>
            <person name="Lu W.L."/>
            <person name="Hu X."/>
            <person name="Xi Y.X."/>
            <person name="Zou S.Y."/>
            <person name="Wei Q.J."/>
            <person name="Lin Z.L."/>
            <person name="Gong L."/>
            <person name="Gai X.T."/>
            <person name="Zhang L.Q."/>
            <person name="Li J.Y."/>
            <person name="Jin Y."/>
            <person name="Xia Z.Y."/>
        </authorList>
    </citation>
    <scope>NUCLEOTIDE SEQUENCE</scope>
    <source>
        <strain evidence="1">22TCCZM01-4</strain>
    </source>
</reference>
<accession>A0AAE3LE70</accession>
<reference evidence="1" key="2">
    <citation type="submission" date="2023-02" db="EMBL/GenBank/DDBJ databases">
        <authorList>
            <person name="Lu C.-H."/>
        </authorList>
    </citation>
    <scope>NUCLEOTIDE SEQUENCE</scope>
    <source>
        <strain evidence="1">22TCCZM01-4</strain>
    </source>
</reference>
<dbReference type="RefSeq" id="WP_260800449.1">
    <property type="nucleotide sequence ID" value="NZ_JAOCQJ010000005.1"/>
</dbReference>
<dbReference type="AlphaFoldDB" id="A0AAE3LE70"/>
<sequence>MSARHLPPSTRGRVAARIVIAGAAVAFTVWMFASGSVHMAGASAGVAHDTPREPAASTHAAAAVSRYFGDEYADAEARLQSQPQSPQPPTF</sequence>